<dbReference type="PANTHER" id="PTHR28601">
    <property type="entry name" value="COILED-COIL DOMAIN-CONTAINING PROTEIN 24"/>
    <property type="match status" value="1"/>
</dbReference>
<organism evidence="2">
    <name type="scientific">Xenopus tropicalis</name>
    <name type="common">Western clawed frog</name>
    <name type="synonym">Silurana tropicalis</name>
    <dbReference type="NCBI Taxonomy" id="8364"/>
    <lineage>
        <taxon>Eukaryota</taxon>
        <taxon>Metazoa</taxon>
        <taxon>Chordata</taxon>
        <taxon>Craniata</taxon>
        <taxon>Vertebrata</taxon>
        <taxon>Euteleostomi</taxon>
        <taxon>Amphibia</taxon>
        <taxon>Batrachia</taxon>
        <taxon>Anura</taxon>
        <taxon>Pipoidea</taxon>
        <taxon>Pipidae</taxon>
        <taxon>Xenopodinae</taxon>
        <taxon>Xenopus</taxon>
        <taxon>Silurana</taxon>
    </lineage>
</organism>
<name>A0A6I8SRF8_XENTR</name>
<accession>A0A6I8SRF8</accession>
<dbReference type="InterPro" id="IPR031367">
    <property type="entry name" value="CCDC24"/>
</dbReference>
<sequence>MKPFSDQDSGYEEILEPLPSLWGLVEQQVPVSERAEFKRILGEAAVDLSLELHAEFEVLLGLWRELRSNCLASSQASSSLHSISSLLADPPVIKDMVTQEIRMLLLAVRQKARQEGRPVSSLSTGSSIEDELEEIKEKLKVSDIDEVIAHLQSLLDEECMTLERDLAFLQQRLEEEHVYATEVQTSLPEPSLAELRQERRVIERDLQLNQLAVTSRDSQKNLKVSRSIESVPRIPSGSQKLTLSNRPLSGNLQGSERSASPNSPASMPGSPAAQRNSALSFAPVMPTSLIPSAPNQPKASAKLTFVGSEESIEKGMTVASHRNIKSTSAAQRRDPLNKCLSYDIPANPEPLATRLLGKVLPQDCVLTEQTQTLFSHGLVPQKLDLAFVPSPPAVQRPSNSSNSLLSLRRMRPQQSHS</sequence>
<feature type="region of interest" description="Disordered" evidence="1">
    <location>
        <begin position="390"/>
        <end position="417"/>
    </location>
</feature>
<protein>
    <submittedName>
        <fullName evidence="2">Coiled-coil domain containing 24</fullName>
    </submittedName>
</protein>
<dbReference type="Pfam" id="PF15669">
    <property type="entry name" value="CCDC24"/>
    <property type="match status" value="2"/>
</dbReference>
<feature type="compositionally biased region" description="Low complexity" evidence="1">
    <location>
        <begin position="398"/>
        <end position="407"/>
    </location>
</feature>
<feature type="compositionally biased region" description="Polar residues" evidence="1">
    <location>
        <begin position="236"/>
        <end position="265"/>
    </location>
</feature>
<reference evidence="2" key="2">
    <citation type="submission" date="2020-05" db="UniProtKB">
        <authorList>
            <consortium name="Ensembl"/>
        </authorList>
    </citation>
    <scope>IDENTIFICATION</scope>
</reference>
<dbReference type="Bgee" id="ENSXETG00000032737">
    <property type="expression patterns" value="Expressed in 2-cell stage embryo and 9 other cell types or tissues"/>
</dbReference>
<feature type="compositionally biased region" description="Polar residues" evidence="1">
    <location>
        <begin position="219"/>
        <end position="228"/>
    </location>
</feature>
<reference evidence="2" key="1">
    <citation type="journal article" date="2010" name="Science">
        <title>The genome of the Western clawed frog Xenopus tropicalis.</title>
        <authorList>
            <person name="Hellsten U."/>
            <person name="Harland R.M."/>
            <person name="Gilchrist M.J."/>
            <person name="Hendrix D."/>
            <person name="Jurka J."/>
            <person name="Kapitonov V."/>
            <person name="Ovcharenko I."/>
            <person name="Putnam N.H."/>
            <person name="Shu S."/>
            <person name="Taher L."/>
            <person name="Blitz I.L."/>
            <person name="Blumberg B."/>
            <person name="Dichmann D.S."/>
            <person name="Dubchak I."/>
            <person name="Amaya E."/>
            <person name="Detter J.C."/>
            <person name="Fletcher R."/>
            <person name="Gerhard D.S."/>
            <person name="Goodstein D."/>
            <person name="Graves T."/>
            <person name="Grigoriev I.V."/>
            <person name="Grimwood J."/>
            <person name="Kawashima T."/>
            <person name="Lindquist E."/>
            <person name="Lucas S.M."/>
            <person name="Mead P.E."/>
            <person name="Mitros T."/>
            <person name="Ogino H."/>
            <person name="Ohta Y."/>
            <person name="Poliakov A.V."/>
            <person name="Pollet N."/>
            <person name="Robert J."/>
            <person name="Salamov A."/>
            <person name="Sater A.K."/>
            <person name="Schmutz J."/>
            <person name="Terry A."/>
            <person name="Vize P.D."/>
            <person name="Warren W.C."/>
            <person name="Wells D."/>
            <person name="Wills A."/>
            <person name="Wilson R.K."/>
            <person name="Zimmerman L.B."/>
            <person name="Zorn A.M."/>
            <person name="Grainger R."/>
            <person name="Grammer T."/>
            <person name="Khokha M.K."/>
            <person name="Richardson P.M."/>
            <person name="Rokhsar D.S."/>
        </authorList>
    </citation>
    <scope>NUCLEOTIDE SEQUENCE [LARGE SCALE GENOMIC DNA]</scope>
    <source>
        <strain evidence="2">Nigerian</strain>
    </source>
</reference>
<dbReference type="AlphaFoldDB" id="A0A6I8SRF8"/>
<proteinExistence type="predicted"/>
<feature type="region of interest" description="Disordered" evidence="1">
    <location>
        <begin position="219"/>
        <end position="275"/>
    </location>
</feature>
<dbReference type="Ensembl" id="ENSXETT00000091340">
    <property type="protein sequence ID" value="ENSXETP00000094529"/>
    <property type="gene ID" value="ENSXETG00000032737"/>
</dbReference>
<evidence type="ECO:0000313" key="2">
    <source>
        <dbReference type="Ensembl" id="ENSXETP00000094529"/>
    </source>
</evidence>
<dbReference type="PANTHER" id="PTHR28601:SF1">
    <property type="entry name" value="COILED-COIL DOMAIN-CONTAINING PROTEIN 24"/>
    <property type="match status" value="1"/>
</dbReference>
<gene>
    <name evidence="2" type="primary">ccdc24</name>
</gene>
<dbReference type="GeneTree" id="ENSGT00940000167115"/>
<evidence type="ECO:0000256" key="1">
    <source>
        <dbReference type="SAM" id="MobiDB-lite"/>
    </source>
</evidence>